<dbReference type="EMBL" id="JAACAK010000028">
    <property type="protein sequence ID" value="NIR74201.1"/>
    <property type="molecule type" value="Genomic_DNA"/>
</dbReference>
<gene>
    <name evidence="2" type="ORF">GWO12_03680</name>
</gene>
<dbReference type="AlphaFoldDB" id="A0AAE4Z9W7"/>
<accession>A0AAE4Z9W7</accession>
<organism evidence="2 3">
    <name type="scientific">Candidatus Kutchimonas denitrificans</name>
    <dbReference type="NCBI Taxonomy" id="3056748"/>
    <lineage>
        <taxon>Bacteria</taxon>
        <taxon>Pseudomonadati</taxon>
        <taxon>Gemmatimonadota</taxon>
        <taxon>Gemmatimonadia</taxon>
        <taxon>Candidatus Palauibacterales</taxon>
        <taxon>Candidatus Palauibacteraceae</taxon>
        <taxon>Candidatus Kutchimonas</taxon>
    </lineage>
</organism>
<evidence type="ECO:0000313" key="2">
    <source>
        <dbReference type="EMBL" id="NIR74201.1"/>
    </source>
</evidence>
<evidence type="ECO:0000313" key="3">
    <source>
        <dbReference type="Proteomes" id="UP000702544"/>
    </source>
</evidence>
<proteinExistence type="predicted"/>
<evidence type="ECO:0000256" key="1">
    <source>
        <dbReference type="SAM" id="MobiDB-lite"/>
    </source>
</evidence>
<protein>
    <submittedName>
        <fullName evidence="2">Uncharacterized protein</fullName>
    </submittedName>
</protein>
<reference evidence="2 3" key="1">
    <citation type="submission" date="2020-01" db="EMBL/GenBank/DDBJ databases">
        <title>Genomes assembled from Gulf of Kutch pelagic sediment metagenomes.</title>
        <authorList>
            <person name="Chandrashekar M."/>
            <person name="Mahajan M.S."/>
            <person name="Dave K.J."/>
            <person name="Vatsa P."/>
            <person name="Nathani N.M."/>
        </authorList>
    </citation>
    <scope>NUCLEOTIDE SEQUENCE [LARGE SCALE GENOMIC DNA]</scope>
    <source>
        <strain evidence="2">KS3-K002</strain>
    </source>
</reference>
<comment type="caution">
    <text evidence="2">The sequence shown here is derived from an EMBL/GenBank/DDBJ whole genome shotgun (WGS) entry which is preliminary data.</text>
</comment>
<sequence>MTMDPVTGNRSETYGSSAFPETRTELRWRDAEFWPVRRPYPVEVPCPVCGTSTLCDFFGTQSCPRGHPFGQRAFWSGRATSCALLLEDLRDGRMFIYPQARLCWRDDARAVVG</sequence>
<feature type="region of interest" description="Disordered" evidence="1">
    <location>
        <begin position="1"/>
        <end position="20"/>
    </location>
</feature>
<name>A0AAE4Z9W7_9BACT</name>
<dbReference type="Proteomes" id="UP000702544">
    <property type="component" value="Unassembled WGS sequence"/>
</dbReference>